<organism evidence="2 3">
    <name type="scientific">Oryza meyeriana var. granulata</name>
    <dbReference type="NCBI Taxonomy" id="110450"/>
    <lineage>
        <taxon>Eukaryota</taxon>
        <taxon>Viridiplantae</taxon>
        <taxon>Streptophyta</taxon>
        <taxon>Embryophyta</taxon>
        <taxon>Tracheophyta</taxon>
        <taxon>Spermatophyta</taxon>
        <taxon>Magnoliopsida</taxon>
        <taxon>Liliopsida</taxon>
        <taxon>Poales</taxon>
        <taxon>Poaceae</taxon>
        <taxon>BOP clade</taxon>
        <taxon>Oryzoideae</taxon>
        <taxon>Oryzeae</taxon>
        <taxon>Oryzinae</taxon>
        <taxon>Oryza</taxon>
        <taxon>Oryza meyeriana</taxon>
    </lineage>
</organism>
<dbReference type="Proteomes" id="UP000479710">
    <property type="component" value="Unassembled WGS sequence"/>
</dbReference>
<name>A0A6G1EC90_9ORYZ</name>
<gene>
    <name evidence="2" type="ORF">E2562_032598</name>
</gene>
<keyword evidence="3" id="KW-1185">Reference proteome</keyword>
<comment type="caution">
    <text evidence="2">The sequence shown here is derived from an EMBL/GenBank/DDBJ whole genome shotgun (WGS) entry which is preliminary data.</text>
</comment>
<dbReference type="AlphaFoldDB" id="A0A6G1EC90"/>
<dbReference type="EMBL" id="SPHZ02000004">
    <property type="protein sequence ID" value="KAF0922357.1"/>
    <property type="molecule type" value="Genomic_DNA"/>
</dbReference>
<protein>
    <submittedName>
        <fullName evidence="2">Uncharacterized protein</fullName>
    </submittedName>
</protein>
<sequence>MGTRTSVAASRPRAGGAVRPGTRPLGEHSPRLGALGVYPGVGRLRGIYYNFESAQAWAGSEASTATSKTSGSKSCVLGVYCLAPSI</sequence>
<proteinExistence type="predicted"/>
<feature type="region of interest" description="Disordered" evidence="1">
    <location>
        <begin position="1"/>
        <end position="27"/>
    </location>
</feature>
<accession>A0A6G1EC90</accession>
<reference evidence="2 3" key="1">
    <citation type="submission" date="2019-11" db="EMBL/GenBank/DDBJ databases">
        <title>Whole genome sequence of Oryza granulata.</title>
        <authorList>
            <person name="Li W."/>
        </authorList>
    </citation>
    <scope>NUCLEOTIDE SEQUENCE [LARGE SCALE GENOMIC DNA]</scope>
    <source>
        <strain evidence="3">cv. Menghai</strain>
        <tissue evidence="2">Leaf</tissue>
    </source>
</reference>
<evidence type="ECO:0000313" key="2">
    <source>
        <dbReference type="EMBL" id="KAF0922357.1"/>
    </source>
</evidence>
<evidence type="ECO:0000256" key="1">
    <source>
        <dbReference type="SAM" id="MobiDB-lite"/>
    </source>
</evidence>
<evidence type="ECO:0000313" key="3">
    <source>
        <dbReference type="Proteomes" id="UP000479710"/>
    </source>
</evidence>